<keyword evidence="5" id="KW-1185">Reference proteome</keyword>
<dbReference type="InParanoid" id="A0A2P5EZ54"/>
<proteinExistence type="predicted"/>
<evidence type="ECO:0000256" key="2">
    <source>
        <dbReference type="ARBA" id="ARBA00023163"/>
    </source>
</evidence>
<dbReference type="Proteomes" id="UP000237000">
    <property type="component" value="Unassembled WGS sequence"/>
</dbReference>
<gene>
    <name evidence="4" type="ORF">TorRG33x02_134520</name>
</gene>
<organism evidence="4 5">
    <name type="scientific">Trema orientale</name>
    <name type="common">Charcoal tree</name>
    <name type="synonym">Celtis orientalis</name>
    <dbReference type="NCBI Taxonomy" id="63057"/>
    <lineage>
        <taxon>Eukaryota</taxon>
        <taxon>Viridiplantae</taxon>
        <taxon>Streptophyta</taxon>
        <taxon>Embryophyta</taxon>
        <taxon>Tracheophyta</taxon>
        <taxon>Spermatophyta</taxon>
        <taxon>Magnoliopsida</taxon>
        <taxon>eudicotyledons</taxon>
        <taxon>Gunneridae</taxon>
        <taxon>Pentapetalae</taxon>
        <taxon>rosids</taxon>
        <taxon>fabids</taxon>
        <taxon>Rosales</taxon>
        <taxon>Cannabaceae</taxon>
        <taxon>Trema</taxon>
    </lineage>
</organism>
<name>A0A2P5EZ54_TREOI</name>
<sequence>MGTNPLRQLLTSLCDNSHWKYAVFWKLKHQNPLILTWEDGYCDNAKPAQIAKGEPDDIYANGAKVKSFSGCKTSMPDNGSGGCPIGLAVANLSSLQYALGEG</sequence>
<comment type="caution">
    <text evidence="4">The sequence shown here is derived from an EMBL/GenBank/DDBJ whole genome shotgun (WGS) entry which is preliminary data.</text>
</comment>
<dbReference type="InterPro" id="IPR025610">
    <property type="entry name" value="MYC/MYB_N"/>
</dbReference>
<feature type="domain" description="Transcription factor MYC/MYB N-terminal" evidence="3">
    <location>
        <begin position="6"/>
        <end position="50"/>
    </location>
</feature>
<dbReference type="STRING" id="63057.A0A2P5EZ54"/>
<dbReference type="InterPro" id="IPR043561">
    <property type="entry name" value="LHW-like"/>
</dbReference>
<dbReference type="GO" id="GO:0003700">
    <property type="term" value="F:DNA-binding transcription factor activity"/>
    <property type="evidence" value="ECO:0007669"/>
    <property type="project" value="InterPro"/>
</dbReference>
<protein>
    <submittedName>
        <fullName evidence="4">MYC/MYB transcription factor</fullName>
    </submittedName>
</protein>
<dbReference type="PANTHER" id="PTHR46196:SF3">
    <property type="entry name" value="TRANSCRIPTION FACTOR LHW-LIKE ISOFORM X1"/>
    <property type="match status" value="1"/>
</dbReference>
<dbReference type="Pfam" id="PF14215">
    <property type="entry name" value="bHLH-MYC_N"/>
    <property type="match status" value="1"/>
</dbReference>
<keyword evidence="2" id="KW-0804">Transcription</keyword>
<dbReference type="OrthoDB" id="778365at2759"/>
<evidence type="ECO:0000259" key="3">
    <source>
        <dbReference type="Pfam" id="PF14215"/>
    </source>
</evidence>
<dbReference type="EMBL" id="JXTC01000080">
    <property type="protein sequence ID" value="PON90814.1"/>
    <property type="molecule type" value="Genomic_DNA"/>
</dbReference>
<evidence type="ECO:0000256" key="1">
    <source>
        <dbReference type="ARBA" id="ARBA00023015"/>
    </source>
</evidence>
<dbReference type="AlphaFoldDB" id="A0A2P5EZ54"/>
<evidence type="ECO:0000313" key="4">
    <source>
        <dbReference type="EMBL" id="PON90814.1"/>
    </source>
</evidence>
<keyword evidence="1" id="KW-0805">Transcription regulation</keyword>
<reference evidence="5" key="1">
    <citation type="submission" date="2016-06" db="EMBL/GenBank/DDBJ databases">
        <title>Parallel loss of symbiosis genes in relatives of nitrogen-fixing non-legume Parasponia.</title>
        <authorList>
            <person name="Van Velzen R."/>
            <person name="Holmer R."/>
            <person name="Bu F."/>
            <person name="Rutten L."/>
            <person name="Van Zeijl A."/>
            <person name="Liu W."/>
            <person name="Santuari L."/>
            <person name="Cao Q."/>
            <person name="Sharma T."/>
            <person name="Shen D."/>
            <person name="Roswanjaya Y."/>
            <person name="Wardhani T."/>
            <person name="Kalhor M.S."/>
            <person name="Jansen J."/>
            <person name="Van den Hoogen J."/>
            <person name="Gungor B."/>
            <person name="Hartog M."/>
            <person name="Hontelez J."/>
            <person name="Verver J."/>
            <person name="Yang W.-C."/>
            <person name="Schijlen E."/>
            <person name="Repin R."/>
            <person name="Schilthuizen M."/>
            <person name="Schranz E."/>
            <person name="Heidstra R."/>
            <person name="Miyata K."/>
            <person name="Fedorova E."/>
            <person name="Kohlen W."/>
            <person name="Bisseling T."/>
            <person name="Smit S."/>
            <person name="Geurts R."/>
        </authorList>
    </citation>
    <scope>NUCLEOTIDE SEQUENCE [LARGE SCALE GENOMIC DNA]</scope>
    <source>
        <strain evidence="5">cv. RG33-2</strain>
    </source>
</reference>
<accession>A0A2P5EZ54</accession>
<evidence type="ECO:0000313" key="5">
    <source>
        <dbReference type="Proteomes" id="UP000237000"/>
    </source>
</evidence>
<dbReference type="PANTHER" id="PTHR46196">
    <property type="entry name" value="TRANSCRIPTION FACTOR BHLH155-LIKE ISOFORM X1-RELATED"/>
    <property type="match status" value="1"/>
</dbReference>